<evidence type="ECO:0000256" key="12">
    <source>
        <dbReference type="RuleBase" id="RU003843"/>
    </source>
</evidence>
<keyword evidence="7 12" id="KW-0460">Magnesium</keyword>
<dbReference type="PANTHER" id="PTHR21327:SF18">
    <property type="entry name" value="3,4-DIHYDROXY-2-BUTANONE 4-PHOSPHATE SYNTHASE"/>
    <property type="match status" value="1"/>
</dbReference>
<dbReference type="PANTHER" id="PTHR21327">
    <property type="entry name" value="GTP CYCLOHYDROLASE II-RELATED"/>
    <property type="match status" value="1"/>
</dbReference>
<reference evidence="13" key="1">
    <citation type="submission" date="2020-12" db="EMBL/GenBank/DDBJ databases">
        <title>Metabolic potential, ecology and presence of endohyphal bacteria is reflected in genomic diversity of Mucoromycotina.</title>
        <authorList>
            <person name="Muszewska A."/>
            <person name="Okrasinska A."/>
            <person name="Steczkiewicz K."/>
            <person name="Drgas O."/>
            <person name="Orlowska M."/>
            <person name="Perlinska-Lenart U."/>
            <person name="Aleksandrzak-Piekarczyk T."/>
            <person name="Szatraj K."/>
            <person name="Zielenkiewicz U."/>
            <person name="Pilsyk S."/>
            <person name="Malc E."/>
            <person name="Mieczkowski P."/>
            <person name="Kruszewska J.S."/>
            <person name="Biernat P."/>
            <person name="Pawlowska J."/>
        </authorList>
    </citation>
    <scope>NUCLEOTIDE SEQUENCE</scope>
    <source>
        <strain evidence="13">WA0000067209</strain>
    </source>
</reference>
<dbReference type="Proteomes" id="UP000654370">
    <property type="component" value="Unassembled WGS sequence"/>
</dbReference>
<dbReference type="EMBL" id="JAEPQZ010000010">
    <property type="protein sequence ID" value="KAG2176309.1"/>
    <property type="molecule type" value="Genomic_DNA"/>
</dbReference>
<organism evidence="13 14">
    <name type="scientific">Mortierella isabellina</name>
    <name type="common">Filamentous fungus</name>
    <name type="synonym">Umbelopsis isabellina</name>
    <dbReference type="NCBI Taxonomy" id="91625"/>
    <lineage>
        <taxon>Eukaryota</taxon>
        <taxon>Fungi</taxon>
        <taxon>Fungi incertae sedis</taxon>
        <taxon>Mucoromycota</taxon>
        <taxon>Mucoromycotina</taxon>
        <taxon>Umbelopsidomycetes</taxon>
        <taxon>Umbelopsidales</taxon>
        <taxon>Umbelopsidaceae</taxon>
        <taxon>Umbelopsis</taxon>
    </lineage>
</organism>
<dbReference type="GO" id="GO:0046872">
    <property type="term" value="F:metal ion binding"/>
    <property type="evidence" value="ECO:0007669"/>
    <property type="project" value="UniProtKB-KW"/>
</dbReference>
<evidence type="ECO:0000256" key="7">
    <source>
        <dbReference type="ARBA" id="ARBA00022842"/>
    </source>
</evidence>
<evidence type="ECO:0000256" key="3">
    <source>
        <dbReference type="ARBA" id="ARBA00012153"/>
    </source>
</evidence>
<dbReference type="SUPFAM" id="SSF55821">
    <property type="entry name" value="YrdC/RibB"/>
    <property type="match status" value="1"/>
</dbReference>
<comment type="function">
    <text evidence="12">Catalyzes the conversion of D-ribulose 5-phosphate to formate and 3,4-dihydroxy-2-butanone 4-phosphate.</text>
</comment>
<dbReference type="FunFam" id="3.90.870.10:FF:000002">
    <property type="entry name" value="3,4-dihydroxy-2-butanone 4-phosphate synthase"/>
    <property type="match status" value="1"/>
</dbReference>
<dbReference type="GO" id="GO:0009231">
    <property type="term" value="P:riboflavin biosynthetic process"/>
    <property type="evidence" value="ECO:0007669"/>
    <property type="project" value="UniProtKB-UniPathway"/>
</dbReference>
<evidence type="ECO:0000256" key="1">
    <source>
        <dbReference type="ARBA" id="ARBA00004904"/>
    </source>
</evidence>
<dbReference type="InterPro" id="IPR000422">
    <property type="entry name" value="DHBP_synthase_RibB"/>
</dbReference>
<dbReference type="InterPro" id="IPR017945">
    <property type="entry name" value="DHBP_synth_RibB-like_a/b_dom"/>
</dbReference>
<dbReference type="Pfam" id="PF00926">
    <property type="entry name" value="DHBP_synthase"/>
    <property type="match status" value="1"/>
</dbReference>
<comment type="subunit">
    <text evidence="2 12">Homodimer.</text>
</comment>
<comment type="cofactor">
    <cofactor evidence="12">
        <name>Mg(2+)</name>
        <dbReference type="ChEBI" id="CHEBI:18420"/>
    </cofactor>
    <cofactor evidence="12">
        <name>Mn(2+)</name>
        <dbReference type="ChEBI" id="CHEBI:29035"/>
    </cofactor>
    <text evidence="12">Binds 2 divalent metal cations per subunit. Magnesium or manganese.</text>
</comment>
<dbReference type="EC" id="4.1.99.12" evidence="3 12"/>
<keyword evidence="5 12" id="KW-0686">Riboflavin biosynthesis</keyword>
<evidence type="ECO:0000256" key="9">
    <source>
        <dbReference type="ARBA" id="ARBA00023211"/>
    </source>
</evidence>
<proteinExistence type="inferred from homology"/>
<evidence type="ECO:0000313" key="13">
    <source>
        <dbReference type="EMBL" id="KAG2176309.1"/>
    </source>
</evidence>
<keyword evidence="6 12" id="KW-0479">Metal-binding</keyword>
<comment type="similarity">
    <text evidence="11 12">Belongs to the DHBP synthase family.</text>
</comment>
<dbReference type="OrthoDB" id="60371at2759"/>
<accession>A0A8H7PLE9</accession>
<keyword evidence="10 12" id="KW-0456">Lyase</keyword>
<evidence type="ECO:0000313" key="14">
    <source>
        <dbReference type="Proteomes" id="UP000654370"/>
    </source>
</evidence>
<dbReference type="NCBIfam" id="TIGR00506">
    <property type="entry name" value="ribB"/>
    <property type="match status" value="1"/>
</dbReference>
<evidence type="ECO:0000256" key="5">
    <source>
        <dbReference type="ARBA" id="ARBA00022619"/>
    </source>
</evidence>
<comment type="catalytic activity">
    <reaction evidence="12">
        <text>D-ribulose 5-phosphate = (2S)-2-hydroxy-3-oxobutyl phosphate + formate + H(+)</text>
        <dbReference type="Rhea" id="RHEA:18457"/>
        <dbReference type="ChEBI" id="CHEBI:15378"/>
        <dbReference type="ChEBI" id="CHEBI:15740"/>
        <dbReference type="ChEBI" id="CHEBI:58121"/>
        <dbReference type="ChEBI" id="CHEBI:58830"/>
        <dbReference type="EC" id="4.1.99.12"/>
    </reaction>
</comment>
<protein>
    <recommendedName>
        <fullName evidence="4 12">3,4-dihydroxy-2-butanone 4-phosphate synthase</fullName>
        <shortName evidence="12">DHBP synthase</shortName>
        <ecNumber evidence="3 12">4.1.99.12</ecNumber>
    </recommendedName>
</protein>
<keyword evidence="14" id="KW-1185">Reference proteome</keyword>
<dbReference type="UniPathway" id="UPA00275">
    <property type="reaction ID" value="UER00399"/>
</dbReference>
<name>A0A8H7PLE9_MORIS</name>
<dbReference type="GO" id="GO:0005758">
    <property type="term" value="C:mitochondrial intermembrane space"/>
    <property type="evidence" value="ECO:0007669"/>
    <property type="project" value="TreeGrafter"/>
</dbReference>
<evidence type="ECO:0000256" key="6">
    <source>
        <dbReference type="ARBA" id="ARBA00022723"/>
    </source>
</evidence>
<evidence type="ECO:0000256" key="2">
    <source>
        <dbReference type="ARBA" id="ARBA00011738"/>
    </source>
</evidence>
<keyword evidence="8" id="KW-0318">Glutathionylation</keyword>
<comment type="pathway">
    <text evidence="1 12">Cofactor biosynthesis; riboflavin biosynthesis; 2-hydroxy-3-oxobutyl phosphate from D-ribulose 5-phosphate: step 1/1.</text>
</comment>
<dbReference type="Gene3D" id="3.90.870.10">
    <property type="entry name" value="DHBP synthase"/>
    <property type="match status" value="1"/>
</dbReference>
<comment type="caution">
    <text evidence="13">The sequence shown here is derived from an EMBL/GenBank/DDBJ whole genome shotgun (WGS) entry which is preliminary data.</text>
</comment>
<dbReference type="AlphaFoldDB" id="A0A8H7PLE9"/>
<evidence type="ECO:0000256" key="11">
    <source>
        <dbReference type="ARBA" id="ARBA00060730"/>
    </source>
</evidence>
<dbReference type="GO" id="GO:0008686">
    <property type="term" value="F:3,4-dihydroxy-2-butanone-4-phosphate synthase activity"/>
    <property type="evidence" value="ECO:0007669"/>
    <property type="project" value="UniProtKB-EC"/>
</dbReference>
<dbReference type="HAMAP" id="MF_00180">
    <property type="entry name" value="RibB"/>
    <property type="match status" value="1"/>
</dbReference>
<evidence type="ECO:0000256" key="10">
    <source>
        <dbReference type="ARBA" id="ARBA00023239"/>
    </source>
</evidence>
<evidence type="ECO:0000256" key="8">
    <source>
        <dbReference type="ARBA" id="ARBA00023206"/>
    </source>
</evidence>
<dbReference type="GO" id="GO:0005829">
    <property type="term" value="C:cytosol"/>
    <property type="evidence" value="ECO:0007669"/>
    <property type="project" value="TreeGrafter"/>
</dbReference>
<gene>
    <name evidence="13" type="ORF">INT43_005543</name>
</gene>
<keyword evidence="9 12" id="KW-0464">Manganese</keyword>
<evidence type="ECO:0000256" key="4">
    <source>
        <dbReference type="ARBA" id="ARBA00018836"/>
    </source>
</evidence>
<sequence length="221" mass="24755">MQQKYEEEFKFDTIEDALADFAQGKFVVVADDEDRENEGDLIIAAEKTRTEDMAFLVRYSSGYICAPTTSERLEQLNLPLMVPKNTEMMRTAYTISVDYLHGTTTGISAHDRALTVRKLADMNSKPEDFSRPGHILPLRAVPGGTLKRFGHTEAGVDLCRLAGLAPVAVIGELLKDGDEMGDVARRDDCFEFARKHNLKMITIADLIKYREAHKLDGDDQL</sequence>